<feature type="region of interest" description="Disordered" evidence="1">
    <location>
        <begin position="227"/>
        <end position="256"/>
    </location>
</feature>
<sequence>MRREVETQTALAAKASEEAFRLKKASESGEAELQKSLQQGRERSARLEQDLAAARRDVETQTALAAKASEAASRLKQASESGEAELRKSLQQERERFARLERDLAAARRDVETQTALAAKATGEALRAKRAAEADAAEQKQSMQKERERADALAQGLSMTRSALYAYEARARKLEDEAAELKKAAASGAPSSRQSAQDGRDQAAQLEQDLVTARRDLEKQAALAAKASEEVARTRQAAERDAASLRSSLQQERARAEQLERDLALAKQAAPNAVTVGSTARGKPAENAKPVADRTPAADVRGDAQANSKVNPKEAAVEAALLARATALLGQGDIGSARIVLERAVEMGSAQASFSLAESYDPLILAKWGTLGTRGDATKAQDLYAKAGAAGIKAAQARLEALRR</sequence>
<dbReference type="OrthoDB" id="8003401at2"/>
<feature type="region of interest" description="Disordered" evidence="1">
    <location>
        <begin position="270"/>
        <end position="311"/>
    </location>
</feature>
<feature type="region of interest" description="Disordered" evidence="1">
    <location>
        <begin position="69"/>
        <end position="90"/>
    </location>
</feature>
<feature type="region of interest" description="Disordered" evidence="1">
    <location>
        <begin position="123"/>
        <end position="154"/>
    </location>
</feature>
<dbReference type="Proteomes" id="UP000051660">
    <property type="component" value="Unassembled WGS sequence"/>
</dbReference>
<evidence type="ECO:0008006" key="4">
    <source>
        <dbReference type="Google" id="ProtNLM"/>
    </source>
</evidence>
<dbReference type="EMBL" id="LLYB01000125">
    <property type="protein sequence ID" value="KRR16796.1"/>
    <property type="molecule type" value="Genomic_DNA"/>
</dbReference>
<accession>A0A0R3MAI3</accession>
<reference evidence="2 3" key="1">
    <citation type="submission" date="2014-03" db="EMBL/GenBank/DDBJ databases">
        <title>Bradyrhizobium valentinum sp. nov., isolated from effective nodules of Lupinus mariae-josephae, a lupine endemic of basic-lime soils in Eastern Spain.</title>
        <authorList>
            <person name="Duran D."/>
            <person name="Rey L."/>
            <person name="Navarro A."/>
            <person name="Busquets A."/>
            <person name="Imperial J."/>
            <person name="Ruiz-Argueso T."/>
        </authorList>
    </citation>
    <scope>NUCLEOTIDE SEQUENCE [LARGE SCALE GENOMIC DNA]</scope>
    <source>
        <strain evidence="2 3">CCBAU 23086</strain>
    </source>
</reference>
<feature type="compositionally biased region" description="Basic and acidic residues" evidence="1">
    <location>
        <begin position="227"/>
        <end position="243"/>
    </location>
</feature>
<feature type="region of interest" description="Disordered" evidence="1">
    <location>
        <begin position="22"/>
        <end position="46"/>
    </location>
</feature>
<protein>
    <recommendedName>
        <fullName evidence="4">TolA protein</fullName>
    </recommendedName>
</protein>
<feature type="region of interest" description="Disordered" evidence="1">
    <location>
        <begin position="178"/>
        <end position="212"/>
    </location>
</feature>
<evidence type="ECO:0000313" key="3">
    <source>
        <dbReference type="Proteomes" id="UP000051660"/>
    </source>
</evidence>
<evidence type="ECO:0000256" key="1">
    <source>
        <dbReference type="SAM" id="MobiDB-lite"/>
    </source>
</evidence>
<dbReference type="AlphaFoldDB" id="A0A0R3MAI3"/>
<organism evidence="2 3">
    <name type="scientific">Bradyrhizobium lablabi</name>
    <dbReference type="NCBI Taxonomy" id="722472"/>
    <lineage>
        <taxon>Bacteria</taxon>
        <taxon>Pseudomonadati</taxon>
        <taxon>Pseudomonadota</taxon>
        <taxon>Alphaproteobacteria</taxon>
        <taxon>Hyphomicrobiales</taxon>
        <taxon>Nitrobacteraceae</taxon>
        <taxon>Bradyrhizobium</taxon>
    </lineage>
</organism>
<name>A0A0R3MAI3_9BRAD</name>
<comment type="caution">
    <text evidence="2">The sequence shown here is derived from an EMBL/GenBank/DDBJ whole genome shotgun (WGS) entry which is preliminary data.</text>
</comment>
<proteinExistence type="predicted"/>
<gene>
    <name evidence="2" type="ORF">CQ14_14505</name>
</gene>
<evidence type="ECO:0000313" key="2">
    <source>
        <dbReference type="EMBL" id="KRR16796.1"/>
    </source>
</evidence>